<proteinExistence type="predicted"/>
<dbReference type="Pfam" id="PF13707">
    <property type="entry name" value="RloB"/>
    <property type="match status" value="1"/>
</dbReference>
<evidence type="ECO:0000313" key="1">
    <source>
        <dbReference type="EMBL" id="MDL2408889.1"/>
    </source>
</evidence>
<dbReference type="RefSeq" id="WP_285882335.1">
    <property type="nucleotide sequence ID" value="NZ_JARFYN010000040.1"/>
</dbReference>
<dbReference type="EMBL" id="JARFYN010000040">
    <property type="protein sequence ID" value="MDL2408889.1"/>
    <property type="molecule type" value="Genomic_DNA"/>
</dbReference>
<reference evidence="1" key="1">
    <citation type="submission" date="2023-06" db="EMBL/GenBank/DDBJ databases">
        <title>Phylogenetic Diversity of Rhizobium strains.</title>
        <authorList>
            <person name="Moura F.T."/>
            <person name="Helene L.C.F."/>
            <person name="Hungria M."/>
        </authorList>
    </citation>
    <scope>NUCLEOTIDE SEQUENCE</scope>
    <source>
        <strain evidence="1">CCGE524</strain>
    </source>
</reference>
<gene>
    <name evidence="1" type="ORF">PY650_25270</name>
</gene>
<evidence type="ECO:0000313" key="2">
    <source>
        <dbReference type="Proteomes" id="UP001172630"/>
    </source>
</evidence>
<comment type="caution">
    <text evidence="1">The sequence shown here is derived from an EMBL/GenBank/DDBJ whole genome shotgun (WGS) entry which is preliminary data.</text>
</comment>
<keyword evidence="2" id="KW-1185">Reference proteome</keyword>
<name>A0ABT7KNR5_9HYPH</name>
<accession>A0ABT7KNR5</accession>
<protein>
    <submittedName>
        <fullName evidence="1">RloB family protein</fullName>
    </submittedName>
</protein>
<dbReference type="InterPro" id="IPR025591">
    <property type="entry name" value="RloB"/>
</dbReference>
<sequence>MAKKHRFERTESRLARRQGRKRPYDRMLIVCEGEKTEVNYFEAIRREKRLPNADIKIVPSTAPLRIVEYAIDQFKESKAFDRVYVVFDRDDHDSYHNAFSKAEAANKKLKNDEGTAVPFKAIPSVPNFELWILLHFRDVLAPIHRNEVYAELRKHACYPTYAKNSKTVYQDTKDRLPAANTRAAVLRDRFDKNNGNDPYTDADVVTAELLKIADRFIKSPPA</sequence>
<organism evidence="1 2">
    <name type="scientific">Rhizobium calliandrae</name>
    <dbReference type="NCBI Taxonomy" id="1312182"/>
    <lineage>
        <taxon>Bacteria</taxon>
        <taxon>Pseudomonadati</taxon>
        <taxon>Pseudomonadota</taxon>
        <taxon>Alphaproteobacteria</taxon>
        <taxon>Hyphomicrobiales</taxon>
        <taxon>Rhizobiaceae</taxon>
        <taxon>Rhizobium/Agrobacterium group</taxon>
        <taxon>Rhizobium</taxon>
    </lineage>
</organism>
<dbReference type="Proteomes" id="UP001172630">
    <property type="component" value="Unassembled WGS sequence"/>
</dbReference>